<feature type="compositionally biased region" description="Basic and acidic residues" evidence="1">
    <location>
        <begin position="329"/>
        <end position="479"/>
    </location>
</feature>
<feature type="compositionally biased region" description="Low complexity" evidence="1">
    <location>
        <begin position="301"/>
        <end position="325"/>
    </location>
</feature>
<feature type="compositionally biased region" description="Basic and acidic residues" evidence="1">
    <location>
        <begin position="488"/>
        <end position="507"/>
    </location>
</feature>
<feature type="compositionally biased region" description="Polar residues" evidence="1">
    <location>
        <begin position="608"/>
        <end position="622"/>
    </location>
</feature>
<comment type="caution">
    <text evidence="2">The sequence shown here is derived from an EMBL/GenBank/DDBJ whole genome shotgun (WGS) entry which is preliminary data.</text>
</comment>
<evidence type="ECO:0000313" key="2">
    <source>
        <dbReference type="EMBL" id="GIQ83787.1"/>
    </source>
</evidence>
<evidence type="ECO:0000256" key="1">
    <source>
        <dbReference type="SAM" id="MobiDB-lite"/>
    </source>
</evidence>
<sequence length="979" mass="113378">MSTRDDVWEKRRAERKARTNRRKTLGRRPAAKSSNAVVAPVGAAARGASRGGSGGGSGATVTAVRRGPLVAVHGDNNTVPSYSMAGSPVRSQYGMTGDSSPVRVGSDARDFAPREVAPREVEREKAPTPDTHARNRLPPRASGRPPSGRSRSTYSSREAERDSRRETIGRGKSALRRDSEMERERERERAPIMSRERGRSRERPAPYDPQAAREAERERDRLSRQERERERTKRMMGGQPESGGYRPSSSTAQGASRSLNQKRPQQLTFPSQTATKTKYEQQQDMRRELDQQMEEKRRLRASATSGSRHASSMSSSPFAMNTSSTTPGADKRARQEQLRRDLDRQVEDKRAAEARQTERERERERDRPMDRDVRDSWYRDGQRDSLRDSRDMDRDRDMGRDSYNDRSRDVRDSRDMGRERDRDPRDIGRDALRDSRDSGRDMGRDVRSRGYDSRDSRADRERERIDREREAERDREKQRQGVSGGLFNRDEQAERREKQLEQRRVLDEQMNQSRSRGSLGLSGDRDRERDRERDRDRERERDRDYPPRGGYSRGRERERDSDRDMGRDRDSRDRDPRDRDRGYNDMPTSTHGSQDNSLGASARGFDPSTRTVRTPTYSSGHTRFSFDALSPEEKASRAAKAEAQAALRRQLDEQLAMKKDSKKGRVNAGDSRIRNKATSDMTEAEYDAWFEAKVAKDRLKLLTLVIDNPKPSQWDIAEADQLAKDDPTFRDMYEKGKKQRAARLAEEERLKEERLNEERERLQEEKRRLEEEKQRIRDKKKAALDAERERDREREEKEEQRLKEERERERRRSMGTSRMAEDEEREPERGRERDAPGSPSARPPIGKRGPIRRRGVSIKGDPSAVSRRAALAAPPVEDSSNRSFDLERERERELVRDREREREREEEREREREQRQPPRPARSASTHSRPPSSQPPYGSGVEGTRGYQPSQAARGHEQEKPKPTSRTMSTIMRARSVLS</sequence>
<feature type="compositionally biased region" description="Basic and acidic residues" evidence="1">
    <location>
        <begin position="277"/>
        <end position="297"/>
    </location>
</feature>
<feature type="compositionally biased region" description="Low complexity" evidence="1">
    <location>
        <begin position="513"/>
        <end position="522"/>
    </location>
</feature>
<feature type="compositionally biased region" description="Basic and acidic residues" evidence="1">
    <location>
        <begin position="106"/>
        <end position="133"/>
    </location>
</feature>
<keyword evidence="3" id="KW-1185">Reference proteome</keyword>
<dbReference type="EMBL" id="BDIP01001179">
    <property type="protein sequence ID" value="GIQ83787.1"/>
    <property type="molecule type" value="Genomic_DNA"/>
</dbReference>
<feature type="non-terminal residue" evidence="2">
    <location>
        <position position="979"/>
    </location>
</feature>
<feature type="compositionally biased region" description="Gly residues" evidence="1">
    <location>
        <begin position="49"/>
        <end position="58"/>
    </location>
</feature>
<feature type="compositionally biased region" description="Basic and acidic residues" evidence="1">
    <location>
        <begin position="649"/>
        <end position="659"/>
    </location>
</feature>
<reference evidence="2 3" key="1">
    <citation type="journal article" date="2018" name="PLoS ONE">
        <title>The draft genome of Kipferlia bialata reveals reductive genome evolution in fornicate parasites.</title>
        <authorList>
            <person name="Tanifuji G."/>
            <person name="Takabayashi S."/>
            <person name="Kume K."/>
            <person name="Takagi M."/>
            <person name="Nakayama T."/>
            <person name="Kamikawa R."/>
            <person name="Inagaki Y."/>
            <person name="Hashimoto T."/>
        </authorList>
    </citation>
    <scope>NUCLEOTIDE SEQUENCE [LARGE SCALE GENOMIC DNA]</scope>
    <source>
        <strain evidence="2">NY0173</strain>
    </source>
</reference>
<feature type="compositionally biased region" description="Basic and acidic residues" evidence="1">
    <location>
        <begin position="1"/>
        <end position="12"/>
    </location>
</feature>
<feature type="compositionally biased region" description="Basic and acidic residues" evidence="1">
    <location>
        <begin position="743"/>
        <end position="812"/>
    </location>
</feature>
<accession>A0A9K3GIB7</accession>
<feature type="compositionally biased region" description="Polar residues" evidence="1">
    <location>
        <begin position="247"/>
        <end position="276"/>
    </location>
</feature>
<feature type="compositionally biased region" description="Basic residues" evidence="1">
    <location>
        <begin position="13"/>
        <end position="30"/>
    </location>
</feature>
<feature type="compositionally biased region" description="Basic and acidic residues" evidence="1">
    <location>
        <begin position="157"/>
        <end position="233"/>
    </location>
</feature>
<feature type="region of interest" description="Disordered" evidence="1">
    <location>
        <begin position="710"/>
        <end position="979"/>
    </location>
</feature>
<name>A0A9K3GIB7_9EUKA</name>
<feature type="compositionally biased region" description="Basic and acidic residues" evidence="1">
    <location>
        <begin position="826"/>
        <end position="835"/>
    </location>
</feature>
<feature type="compositionally biased region" description="Polar residues" evidence="1">
    <location>
        <begin position="586"/>
        <end position="599"/>
    </location>
</feature>
<gene>
    <name evidence="2" type="ORF">KIPB_005159</name>
</gene>
<feature type="compositionally biased region" description="Basic and acidic residues" evidence="1">
    <location>
        <begin position="721"/>
        <end position="736"/>
    </location>
</feature>
<feature type="compositionally biased region" description="Polar residues" evidence="1">
    <location>
        <begin position="89"/>
        <end position="99"/>
    </location>
</feature>
<feature type="compositionally biased region" description="Basic and acidic residues" evidence="1">
    <location>
        <begin position="523"/>
        <end position="546"/>
    </location>
</feature>
<feature type="compositionally biased region" description="Low complexity" evidence="1">
    <location>
        <begin position="36"/>
        <end position="48"/>
    </location>
</feature>
<dbReference type="Proteomes" id="UP000265618">
    <property type="component" value="Unassembled WGS sequence"/>
</dbReference>
<feature type="compositionally biased region" description="Basic and acidic residues" evidence="1">
    <location>
        <begin position="631"/>
        <end position="640"/>
    </location>
</feature>
<proteinExistence type="predicted"/>
<feature type="compositionally biased region" description="Low complexity" evidence="1">
    <location>
        <begin position="136"/>
        <end position="156"/>
    </location>
</feature>
<organism evidence="2 3">
    <name type="scientific">Kipferlia bialata</name>
    <dbReference type="NCBI Taxonomy" id="797122"/>
    <lineage>
        <taxon>Eukaryota</taxon>
        <taxon>Metamonada</taxon>
        <taxon>Carpediemonas-like organisms</taxon>
        <taxon>Kipferlia</taxon>
    </lineage>
</organism>
<feature type="region of interest" description="Disordered" evidence="1">
    <location>
        <begin position="1"/>
        <end position="676"/>
    </location>
</feature>
<protein>
    <submittedName>
        <fullName evidence="2">Uncharacterized protein</fullName>
    </submittedName>
</protein>
<feature type="compositionally biased region" description="Basic and acidic residues" evidence="1">
    <location>
        <begin position="884"/>
        <end position="916"/>
    </location>
</feature>
<dbReference type="AlphaFoldDB" id="A0A9K3GIB7"/>
<evidence type="ECO:0000313" key="3">
    <source>
        <dbReference type="Proteomes" id="UP000265618"/>
    </source>
</evidence>
<feature type="compositionally biased region" description="Basic and acidic residues" evidence="1">
    <location>
        <begin position="553"/>
        <end position="583"/>
    </location>
</feature>